<dbReference type="InterPro" id="IPR036259">
    <property type="entry name" value="MFS_trans_sf"/>
</dbReference>
<dbReference type="AlphaFoldDB" id="A0A2M9G139"/>
<reference evidence="6 7" key="1">
    <citation type="submission" date="2017-11" db="EMBL/GenBank/DDBJ databases">
        <title>Draft genome sequence of Rhizobiales bacterium SY3-13.</title>
        <authorList>
            <person name="Sun C."/>
        </authorList>
    </citation>
    <scope>NUCLEOTIDE SEQUENCE [LARGE SCALE GENOMIC DNA]</scope>
    <source>
        <strain evidence="6 7">SY3-13</strain>
    </source>
</reference>
<sequence length="407" mass="42025">MSDAAPPLQGHSAGSRRGWVVTACCFLMAIFGWGTVFYGHGLYLSALKAEHGWSTAQISGAITFFWVVGTPMTLTVGALIDRFGPRLVTTAGSAFVGASVIGLGQVSELWHVYLCFAVMALGYPAVGALGISATLSGWFERRLPVAMSFALTGASVGAMVVVPLMARMTASDGFTHAATVMGGLTIAIVVPLTLIFMTRPATAPPAAGGITALAHIGATARSRLFWTITAASCISLMAQVGFLAHQIPILEERLTRTDAADAVAVTAAAGIVGRFGVGFLAERFDLRLVAVISYALQALGIAILALAEGPVAIYAACAVSGFVVGCLVILPPLLVRRWFGPTGYGKSYGLLAVFAYFFEGLGPGSVGLLHDAMGGYGASLWYMVALLGVAIVVITRLGPPPPGAAGR</sequence>
<feature type="transmembrane region" description="Helical" evidence="4">
    <location>
        <begin position="380"/>
        <end position="398"/>
    </location>
</feature>
<accession>A0A2M9G139</accession>
<evidence type="ECO:0000256" key="1">
    <source>
        <dbReference type="ARBA" id="ARBA00022692"/>
    </source>
</evidence>
<protein>
    <recommendedName>
        <fullName evidence="5">Major facilitator superfamily (MFS) profile domain-containing protein</fullName>
    </recommendedName>
</protein>
<keyword evidence="1 4" id="KW-0812">Transmembrane</keyword>
<evidence type="ECO:0000259" key="5">
    <source>
        <dbReference type="PROSITE" id="PS50850"/>
    </source>
</evidence>
<evidence type="ECO:0000256" key="2">
    <source>
        <dbReference type="ARBA" id="ARBA00022989"/>
    </source>
</evidence>
<keyword evidence="7" id="KW-1185">Reference proteome</keyword>
<feature type="transmembrane region" description="Helical" evidence="4">
    <location>
        <begin position="347"/>
        <end position="368"/>
    </location>
</feature>
<organism evidence="6 7">
    <name type="scientific">Minwuia thermotolerans</name>
    <dbReference type="NCBI Taxonomy" id="2056226"/>
    <lineage>
        <taxon>Bacteria</taxon>
        <taxon>Pseudomonadati</taxon>
        <taxon>Pseudomonadota</taxon>
        <taxon>Alphaproteobacteria</taxon>
        <taxon>Minwuiales</taxon>
        <taxon>Minwuiaceae</taxon>
        <taxon>Minwuia</taxon>
    </lineage>
</organism>
<dbReference type="InterPro" id="IPR050327">
    <property type="entry name" value="Proton-linked_MCT"/>
</dbReference>
<dbReference type="PANTHER" id="PTHR11360:SF290">
    <property type="entry name" value="MONOCARBOXYLATE MFS PERMEASE"/>
    <property type="match status" value="1"/>
</dbReference>
<dbReference type="Gene3D" id="1.20.1250.20">
    <property type="entry name" value="MFS general substrate transporter like domains"/>
    <property type="match status" value="2"/>
</dbReference>
<evidence type="ECO:0000256" key="3">
    <source>
        <dbReference type="ARBA" id="ARBA00023136"/>
    </source>
</evidence>
<feature type="domain" description="Major facilitator superfamily (MFS) profile" evidence="5">
    <location>
        <begin position="20"/>
        <end position="402"/>
    </location>
</feature>
<dbReference type="CDD" id="cd17355">
    <property type="entry name" value="MFS_YcxA_like"/>
    <property type="match status" value="1"/>
</dbReference>
<feature type="transmembrane region" description="Helical" evidence="4">
    <location>
        <begin position="18"/>
        <end position="38"/>
    </location>
</feature>
<evidence type="ECO:0000256" key="4">
    <source>
        <dbReference type="SAM" id="Phobius"/>
    </source>
</evidence>
<feature type="transmembrane region" description="Helical" evidence="4">
    <location>
        <begin position="262"/>
        <end position="281"/>
    </location>
</feature>
<dbReference type="InterPro" id="IPR011701">
    <property type="entry name" value="MFS"/>
</dbReference>
<dbReference type="OrthoDB" id="7876195at2"/>
<feature type="transmembrane region" description="Helical" evidence="4">
    <location>
        <begin position="58"/>
        <end position="80"/>
    </location>
</feature>
<feature type="transmembrane region" description="Helical" evidence="4">
    <location>
        <begin position="177"/>
        <end position="197"/>
    </location>
</feature>
<keyword evidence="3 4" id="KW-0472">Membrane</keyword>
<feature type="transmembrane region" description="Helical" evidence="4">
    <location>
        <begin position="288"/>
        <end position="307"/>
    </location>
</feature>
<dbReference type="RefSeq" id="WP_109792027.1">
    <property type="nucleotide sequence ID" value="NZ_PHIG01000033.1"/>
</dbReference>
<feature type="transmembrane region" description="Helical" evidence="4">
    <location>
        <begin position="143"/>
        <end position="165"/>
    </location>
</feature>
<feature type="transmembrane region" description="Helical" evidence="4">
    <location>
        <begin position="313"/>
        <end position="335"/>
    </location>
</feature>
<keyword evidence="2 4" id="KW-1133">Transmembrane helix</keyword>
<dbReference type="EMBL" id="PHIG01000033">
    <property type="protein sequence ID" value="PJK29431.1"/>
    <property type="molecule type" value="Genomic_DNA"/>
</dbReference>
<proteinExistence type="predicted"/>
<dbReference type="Proteomes" id="UP000229498">
    <property type="component" value="Unassembled WGS sequence"/>
</dbReference>
<name>A0A2M9G139_9PROT</name>
<dbReference type="SUPFAM" id="SSF103473">
    <property type="entry name" value="MFS general substrate transporter"/>
    <property type="match status" value="1"/>
</dbReference>
<feature type="transmembrane region" description="Helical" evidence="4">
    <location>
        <begin position="87"/>
        <end position="104"/>
    </location>
</feature>
<evidence type="ECO:0000313" key="7">
    <source>
        <dbReference type="Proteomes" id="UP000229498"/>
    </source>
</evidence>
<feature type="transmembrane region" description="Helical" evidence="4">
    <location>
        <begin position="110"/>
        <end position="131"/>
    </location>
</feature>
<comment type="caution">
    <text evidence="6">The sequence shown here is derived from an EMBL/GenBank/DDBJ whole genome shotgun (WGS) entry which is preliminary data.</text>
</comment>
<evidence type="ECO:0000313" key="6">
    <source>
        <dbReference type="EMBL" id="PJK29431.1"/>
    </source>
</evidence>
<dbReference type="GO" id="GO:0022857">
    <property type="term" value="F:transmembrane transporter activity"/>
    <property type="evidence" value="ECO:0007669"/>
    <property type="project" value="InterPro"/>
</dbReference>
<dbReference type="InterPro" id="IPR020846">
    <property type="entry name" value="MFS_dom"/>
</dbReference>
<gene>
    <name evidence="6" type="ORF">CVT23_12585</name>
</gene>
<dbReference type="PROSITE" id="PS50850">
    <property type="entry name" value="MFS"/>
    <property type="match status" value="1"/>
</dbReference>
<dbReference type="Pfam" id="PF07690">
    <property type="entry name" value="MFS_1"/>
    <property type="match status" value="1"/>
</dbReference>
<dbReference type="PANTHER" id="PTHR11360">
    <property type="entry name" value="MONOCARBOXYLATE TRANSPORTER"/>
    <property type="match status" value="1"/>
</dbReference>
<feature type="transmembrane region" description="Helical" evidence="4">
    <location>
        <begin position="224"/>
        <end position="242"/>
    </location>
</feature>